<accession>A0A9P5UF42</accession>
<dbReference type="Pfam" id="PF04080">
    <property type="entry name" value="Per1"/>
    <property type="match status" value="1"/>
</dbReference>
<name>A0A9P5UF42_9AGAR</name>
<keyword evidence="5 7" id="KW-1133">Transmembrane helix</keyword>
<feature type="transmembrane region" description="Helical" evidence="7">
    <location>
        <begin position="226"/>
        <end position="245"/>
    </location>
</feature>
<feature type="signal peptide" evidence="7">
    <location>
        <begin position="1"/>
        <end position="21"/>
    </location>
</feature>
<evidence type="ECO:0000256" key="1">
    <source>
        <dbReference type="ARBA" id="ARBA00004127"/>
    </source>
</evidence>
<comment type="function">
    <text evidence="7">Involved in the lipid remodeling steps of GPI-anchor maturation.</text>
</comment>
<feature type="chain" id="PRO_5040545799" description="Post-GPI attachment to proteins factor 3" evidence="7">
    <location>
        <begin position="22"/>
        <end position="337"/>
    </location>
</feature>
<dbReference type="EMBL" id="JADNRY010000005">
    <property type="protein sequence ID" value="KAF9076876.1"/>
    <property type="molecule type" value="Genomic_DNA"/>
</dbReference>
<keyword evidence="7" id="KW-0256">Endoplasmic reticulum</keyword>
<evidence type="ECO:0000256" key="2">
    <source>
        <dbReference type="ARBA" id="ARBA00022502"/>
    </source>
</evidence>
<dbReference type="OrthoDB" id="419770at2759"/>
<feature type="transmembrane region" description="Helical" evidence="7">
    <location>
        <begin position="163"/>
        <end position="182"/>
    </location>
</feature>
<keyword evidence="6 7" id="KW-0472">Membrane</keyword>
<keyword evidence="9" id="KW-1185">Reference proteome</keyword>
<feature type="transmembrane region" description="Helical" evidence="7">
    <location>
        <begin position="298"/>
        <end position="316"/>
    </location>
</feature>
<keyword evidence="4 7" id="KW-0732">Signal</keyword>
<comment type="similarity">
    <text evidence="7">Belongs to the PGAP3 family.</text>
</comment>
<organism evidence="8 9">
    <name type="scientific">Rhodocollybia butyracea</name>
    <dbReference type="NCBI Taxonomy" id="206335"/>
    <lineage>
        <taxon>Eukaryota</taxon>
        <taxon>Fungi</taxon>
        <taxon>Dikarya</taxon>
        <taxon>Basidiomycota</taxon>
        <taxon>Agaricomycotina</taxon>
        <taxon>Agaricomycetes</taxon>
        <taxon>Agaricomycetidae</taxon>
        <taxon>Agaricales</taxon>
        <taxon>Marasmiineae</taxon>
        <taxon>Omphalotaceae</taxon>
        <taxon>Rhodocollybia</taxon>
    </lineage>
</organism>
<sequence>MRGFLLLEILAISSLVAASAGDRAHTFQLCASSCDSRECRTSKPPTLPLALSLTKWTCLDNCKYNCMHEITTNSLYSGQPPLQYYGKWPFWRLGGIQEPASVLFSLLNLWAHVRGFSKMRALIPRTHPLRLYYLTWSAASINTWIWSAIFHTRDTPTTEKLDYFSAALTILTALYFTAIRFFQLYSTPSSPKSSAFWVWTTICVAAYISHVLYLSLRPRFDYQYNIIFNLVIGLSHNLLWLLYSFPISMSLLNRFPNRPKSYRPPIANRAAVLVILTTAATALEVFDFPPWQRVIDAHALWHLATVPISVAWYRFLIVDANDISWKEHQRSVGDWRS</sequence>
<evidence type="ECO:0000256" key="3">
    <source>
        <dbReference type="ARBA" id="ARBA00022692"/>
    </source>
</evidence>
<protein>
    <recommendedName>
        <fullName evidence="7">Post-GPI attachment to proteins factor 3</fullName>
    </recommendedName>
</protein>
<dbReference type="PANTHER" id="PTHR13148">
    <property type="entry name" value="PER1-RELATED"/>
    <property type="match status" value="1"/>
</dbReference>
<dbReference type="PANTHER" id="PTHR13148:SF0">
    <property type="entry name" value="POST-GPI ATTACHMENT TO PROTEINS FACTOR 3"/>
    <property type="match status" value="1"/>
</dbReference>
<feature type="transmembrane region" description="Helical" evidence="7">
    <location>
        <begin position="266"/>
        <end position="286"/>
    </location>
</feature>
<reference evidence="8" key="1">
    <citation type="submission" date="2020-11" db="EMBL/GenBank/DDBJ databases">
        <authorList>
            <consortium name="DOE Joint Genome Institute"/>
            <person name="Ahrendt S."/>
            <person name="Riley R."/>
            <person name="Andreopoulos W."/>
            <person name="Labutti K."/>
            <person name="Pangilinan J."/>
            <person name="Ruiz-Duenas F.J."/>
            <person name="Barrasa J.M."/>
            <person name="Sanchez-Garcia M."/>
            <person name="Camarero S."/>
            <person name="Miyauchi S."/>
            <person name="Serrano A."/>
            <person name="Linde D."/>
            <person name="Babiker R."/>
            <person name="Drula E."/>
            <person name="Ayuso-Fernandez I."/>
            <person name="Pacheco R."/>
            <person name="Padilla G."/>
            <person name="Ferreira P."/>
            <person name="Barriuso J."/>
            <person name="Kellner H."/>
            <person name="Castanera R."/>
            <person name="Alfaro M."/>
            <person name="Ramirez L."/>
            <person name="Pisabarro A.G."/>
            <person name="Kuo A."/>
            <person name="Tritt A."/>
            <person name="Lipzen A."/>
            <person name="He G."/>
            <person name="Yan M."/>
            <person name="Ng V."/>
            <person name="Cullen D."/>
            <person name="Martin F."/>
            <person name="Rosso M.-N."/>
            <person name="Henrissat B."/>
            <person name="Hibbett D."/>
            <person name="Martinez A.T."/>
            <person name="Grigoriev I.V."/>
        </authorList>
    </citation>
    <scope>NUCLEOTIDE SEQUENCE</scope>
    <source>
        <strain evidence="8">AH 40177</strain>
    </source>
</reference>
<evidence type="ECO:0000313" key="9">
    <source>
        <dbReference type="Proteomes" id="UP000772434"/>
    </source>
</evidence>
<feature type="transmembrane region" description="Helical" evidence="7">
    <location>
        <begin position="194"/>
        <end position="214"/>
    </location>
</feature>
<keyword evidence="3 7" id="KW-0812">Transmembrane</keyword>
<dbReference type="GO" id="GO:0006506">
    <property type="term" value="P:GPI anchor biosynthetic process"/>
    <property type="evidence" value="ECO:0007669"/>
    <property type="project" value="UniProtKB-KW"/>
</dbReference>
<dbReference type="GO" id="GO:0016788">
    <property type="term" value="F:hydrolase activity, acting on ester bonds"/>
    <property type="evidence" value="ECO:0007669"/>
    <property type="project" value="TreeGrafter"/>
</dbReference>
<comment type="caution">
    <text evidence="8">The sequence shown here is derived from an EMBL/GenBank/DDBJ whole genome shotgun (WGS) entry which is preliminary data.</text>
</comment>
<dbReference type="GO" id="GO:0005789">
    <property type="term" value="C:endoplasmic reticulum membrane"/>
    <property type="evidence" value="ECO:0007669"/>
    <property type="project" value="UniProtKB-SubCell"/>
</dbReference>
<dbReference type="AlphaFoldDB" id="A0A9P5UF42"/>
<evidence type="ECO:0000256" key="7">
    <source>
        <dbReference type="RuleBase" id="RU365066"/>
    </source>
</evidence>
<evidence type="ECO:0000256" key="5">
    <source>
        <dbReference type="ARBA" id="ARBA00022989"/>
    </source>
</evidence>
<dbReference type="InterPro" id="IPR007217">
    <property type="entry name" value="Per1-like"/>
</dbReference>
<evidence type="ECO:0000256" key="4">
    <source>
        <dbReference type="ARBA" id="ARBA00022729"/>
    </source>
</evidence>
<keyword evidence="2 7" id="KW-0337">GPI-anchor biosynthesis</keyword>
<dbReference type="Proteomes" id="UP000772434">
    <property type="component" value="Unassembled WGS sequence"/>
</dbReference>
<comment type="caution">
    <text evidence="7">Lacks conserved residue(s) required for the propagation of feature annotation.</text>
</comment>
<proteinExistence type="inferred from homology"/>
<gene>
    <name evidence="8" type="ORF">BDP27DRAFT_1379786</name>
</gene>
<feature type="transmembrane region" description="Helical" evidence="7">
    <location>
        <begin position="131"/>
        <end position="151"/>
    </location>
</feature>
<evidence type="ECO:0000313" key="8">
    <source>
        <dbReference type="EMBL" id="KAF9076876.1"/>
    </source>
</evidence>
<evidence type="ECO:0000256" key="6">
    <source>
        <dbReference type="ARBA" id="ARBA00023136"/>
    </source>
</evidence>
<comment type="subcellular location">
    <subcellularLocation>
        <location evidence="1">Endomembrane system</location>
        <topology evidence="1">Multi-pass membrane protein</topology>
    </subcellularLocation>
    <subcellularLocation>
        <location evidence="7">Endoplasmic reticulum membrane</location>
        <topology evidence="7">Multi-pass membrane protein</topology>
    </subcellularLocation>
</comment>